<accession>A0AAQ1PBH6</accession>
<dbReference type="AlphaFoldDB" id="A0AAQ1PBH6"/>
<proteinExistence type="predicted"/>
<comment type="caution">
    <text evidence="1">The sequence shown here is derived from an EMBL/GenBank/DDBJ whole genome shotgun (WGS) entry which is preliminary data.</text>
</comment>
<name>A0AAQ1PBH6_9PSED</name>
<dbReference type="Proteomes" id="UP000294335">
    <property type="component" value="Unassembled WGS sequence"/>
</dbReference>
<gene>
    <name evidence="1" type="ORF">JV551A3_V1_1790109</name>
</gene>
<organism evidence="1 2">
    <name type="scientific">Pseudomonas inefficax</name>
    <dbReference type="NCBI Taxonomy" id="2078786"/>
    <lineage>
        <taxon>Bacteria</taxon>
        <taxon>Pseudomonadati</taxon>
        <taxon>Pseudomonadota</taxon>
        <taxon>Gammaproteobacteria</taxon>
        <taxon>Pseudomonadales</taxon>
        <taxon>Pseudomonadaceae</taxon>
        <taxon>Pseudomonas</taxon>
    </lineage>
</organism>
<protein>
    <submittedName>
        <fullName evidence="1">Uncharacterized protein</fullName>
    </submittedName>
</protein>
<reference evidence="1 2" key="1">
    <citation type="submission" date="2018-02" db="EMBL/GenBank/DDBJ databases">
        <authorList>
            <person name="Dubost A."/>
        </authorList>
    </citation>
    <scope>NUCLEOTIDE SEQUENCE [LARGE SCALE GENOMIC DNA]</scope>
    <source>
        <strain evidence="2">JV551A3</strain>
    </source>
</reference>
<keyword evidence="2" id="KW-1185">Reference proteome</keyword>
<sequence>MLLLCLMGAGAFAAVLRNGGTVAGQMTDYTVLSWPRIISTPLGGSNTNVCLNLPQASKITGTRLEGDRFAVLTGLGVTVKIRAVLRSP</sequence>
<dbReference type="EMBL" id="OPYN01000179">
    <property type="protein sequence ID" value="SPO62674.1"/>
    <property type="molecule type" value="Genomic_DNA"/>
</dbReference>
<evidence type="ECO:0000313" key="1">
    <source>
        <dbReference type="EMBL" id="SPO62674.1"/>
    </source>
</evidence>
<evidence type="ECO:0000313" key="2">
    <source>
        <dbReference type="Proteomes" id="UP000294335"/>
    </source>
</evidence>